<keyword evidence="7" id="KW-1185">Reference proteome</keyword>
<dbReference type="NCBIfam" id="NF005760">
    <property type="entry name" value="PRK07586.1"/>
    <property type="match status" value="1"/>
</dbReference>
<dbReference type="PROSITE" id="PS00187">
    <property type="entry name" value="TPP_ENZYMES"/>
    <property type="match status" value="1"/>
</dbReference>
<sequence>MNGAEVTVRTLQDQGIDLCLANPGTSEMHFLGALDAHPGLRPVLVLQENVSTGAADGFARIAGRPAATLLHLGPGLANGLSNLHNAARALSPIVNIVGDHATAHRRLDAPLTSDIEALSRTVSVSTRTILPGRGAAAETAAAVADSMGAKPGIATVLLPADAAWSDAELPDGPLPRAERAGAKIDDAVIQAALDALKTPGAILFLGHRALRGTALQDAARIAERTGAALMAQTANPVTDRGAGRTPVERLPFARLVARERLMDVPVLVLAGAAAPVAFFGYPQERGQIYAPHTRLVELSRPEDDTGAWLAALAKACDAPAYVAPDAPARPDIPDGPLDAAAIGAVLAHDMPEGTILVDECVTNGVPIFTATASAAPHQWLQNTGGSIGYGAPVSVGAALAAPDAPVLAIIGDGSAMYSLQALWTQARENLNVTTLILANRSYRILQGEVGNLTPRNRGATMQDMLEIDRPTLDFVKMAEGMGVPGRRVGDTASLRAALAEAFNTRGPMLIELTL</sequence>
<evidence type="ECO:0000259" key="5">
    <source>
        <dbReference type="Pfam" id="PF02776"/>
    </source>
</evidence>
<dbReference type="EMBL" id="JAMD01000001">
    <property type="protein sequence ID" value="KEJ97534.1"/>
    <property type="molecule type" value="Genomic_DNA"/>
</dbReference>
<evidence type="ECO:0000256" key="1">
    <source>
        <dbReference type="ARBA" id="ARBA00007812"/>
    </source>
</evidence>
<dbReference type="Proteomes" id="UP000027746">
    <property type="component" value="Unassembled WGS sequence"/>
</dbReference>
<dbReference type="RefSeq" id="WP_037920439.1">
    <property type="nucleotide sequence ID" value="NZ_CP054599.1"/>
</dbReference>
<dbReference type="GO" id="GO:0030976">
    <property type="term" value="F:thiamine pyrophosphate binding"/>
    <property type="evidence" value="ECO:0007669"/>
    <property type="project" value="InterPro"/>
</dbReference>
<dbReference type="GO" id="GO:0003984">
    <property type="term" value="F:acetolactate synthase activity"/>
    <property type="evidence" value="ECO:0007669"/>
    <property type="project" value="TreeGrafter"/>
</dbReference>
<dbReference type="InterPro" id="IPR000399">
    <property type="entry name" value="TPP-bd_CS"/>
</dbReference>
<dbReference type="InterPro" id="IPR012001">
    <property type="entry name" value="Thiamin_PyroP_enz_TPP-bd_dom"/>
</dbReference>
<dbReference type="GeneID" id="68870066"/>
<dbReference type="Pfam" id="PF02775">
    <property type="entry name" value="TPP_enzyme_C"/>
    <property type="match status" value="1"/>
</dbReference>
<evidence type="ECO:0008006" key="8">
    <source>
        <dbReference type="Google" id="ProtNLM"/>
    </source>
</evidence>
<gene>
    <name evidence="6" type="ORF">SUH3_00700</name>
</gene>
<dbReference type="GO" id="GO:0050660">
    <property type="term" value="F:flavin adenine dinucleotide binding"/>
    <property type="evidence" value="ECO:0007669"/>
    <property type="project" value="TreeGrafter"/>
</dbReference>
<evidence type="ECO:0000313" key="7">
    <source>
        <dbReference type="Proteomes" id="UP000027746"/>
    </source>
</evidence>
<dbReference type="Pfam" id="PF02776">
    <property type="entry name" value="TPP_enzyme_N"/>
    <property type="match status" value="1"/>
</dbReference>
<feature type="domain" description="Thiamine pyrophosphate enzyme TPP-binding" evidence="4">
    <location>
        <begin position="374"/>
        <end position="511"/>
    </location>
</feature>
<evidence type="ECO:0000256" key="2">
    <source>
        <dbReference type="ARBA" id="ARBA00022679"/>
    </source>
</evidence>
<evidence type="ECO:0000256" key="3">
    <source>
        <dbReference type="ARBA" id="ARBA00023052"/>
    </source>
</evidence>
<dbReference type="AlphaFoldDB" id="A0A073J6K5"/>
<dbReference type="InterPro" id="IPR029061">
    <property type="entry name" value="THDP-binding"/>
</dbReference>
<name>A0A073J6K5_9RHOB</name>
<dbReference type="Gene3D" id="3.40.50.970">
    <property type="match status" value="2"/>
</dbReference>
<comment type="similarity">
    <text evidence="1">Belongs to the TPP enzyme family.</text>
</comment>
<reference evidence="6 7" key="1">
    <citation type="submission" date="2014-01" db="EMBL/GenBank/DDBJ databases">
        <title>Sulfitobacter sp. H3 (MCCC 1A00686) Genome Sequencing.</title>
        <authorList>
            <person name="Lai Q."/>
            <person name="Hong Z."/>
        </authorList>
    </citation>
    <scope>NUCLEOTIDE SEQUENCE [LARGE SCALE GENOMIC DNA]</scope>
    <source>
        <strain evidence="6 7">H3</strain>
    </source>
</reference>
<dbReference type="OrthoDB" id="9773408at2"/>
<dbReference type="InterPro" id="IPR045229">
    <property type="entry name" value="TPP_enz"/>
</dbReference>
<dbReference type="CDD" id="cd07035">
    <property type="entry name" value="TPP_PYR_POX_like"/>
    <property type="match status" value="1"/>
</dbReference>
<proteinExistence type="inferred from homology"/>
<organism evidence="6 7">
    <name type="scientific">Pseudosulfitobacter pseudonitzschiae</name>
    <dbReference type="NCBI Taxonomy" id="1402135"/>
    <lineage>
        <taxon>Bacteria</taxon>
        <taxon>Pseudomonadati</taxon>
        <taxon>Pseudomonadota</taxon>
        <taxon>Alphaproteobacteria</taxon>
        <taxon>Rhodobacterales</taxon>
        <taxon>Roseobacteraceae</taxon>
        <taxon>Pseudosulfitobacter</taxon>
    </lineage>
</organism>
<feature type="domain" description="Thiamine pyrophosphate enzyme N-terminal TPP-binding" evidence="5">
    <location>
        <begin position="1"/>
        <end position="106"/>
    </location>
</feature>
<dbReference type="InterPro" id="IPR011766">
    <property type="entry name" value="TPP_enzyme_TPP-bd"/>
</dbReference>
<dbReference type="PANTHER" id="PTHR18968:SF86">
    <property type="entry name" value="ACETOLACTATE SYNTHASE LARGE SUBUNIT ILVX-RELATED"/>
    <property type="match status" value="1"/>
</dbReference>
<comment type="caution">
    <text evidence="6">The sequence shown here is derived from an EMBL/GenBank/DDBJ whole genome shotgun (WGS) entry which is preliminary data.</text>
</comment>
<accession>A0A073J6K5</accession>
<dbReference type="GO" id="GO:0000287">
    <property type="term" value="F:magnesium ion binding"/>
    <property type="evidence" value="ECO:0007669"/>
    <property type="project" value="InterPro"/>
</dbReference>
<dbReference type="SUPFAM" id="SSF52518">
    <property type="entry name" value="Thiamin diphosphate-binding fold (THDP-binding)"/>
    <property type="match status" value="2"/>
</dbReference>
<keyword evidence="3" id="KW-0786">Thiamine pyrophosphate</keyword>
<protein>
    <recommendedName>
        <fullName evidence="8">Acetolactate synthase large subunit</fullName>
    </recommendedName>
</protein>
<dbReference type="PANTHER" id="PTHR18968">
    <property type="entry name" value="THIAMINE PYROPHOSPHATE ENZYMES"/>
    <property type="match status" value="1"/>
</dbReference>
<evidence type="ECO:0000313" key="6">
    <source>
        <dbReference type="EMBL" id="KEJ97534.1"/>
    </source>
</evidence>
<keyword evidence="2" id="KW-0808">Transferase</keyword>
<dbReference type="GO" id="GO:0044281">
    <property type="term" value="P:small molecule metabolic process"/>
    <property type="evidence" value="ECO:0007669"/>
    <property type="project" value="UniProtKB-ARBA"/>
</dbReference>
<evidence type="ECO:0000259" key="4">
    <source>
        <dbReference type="Pfam" id="PF02775"/>
    </source>
</evidence>
<dbReference type="CDD" id="cd02002">
    <property type="entry name" value="TPP_BFDC"/>
    <property type="match status" value="1"/>
</dbReference>